<dbReference type="Proteomes" id="UP000078540">
    <property type="component" value="Unassembled WGS sequence"/>
</dbReference>
<dbReference type="InterPro" id="IPR027417">
    <property type="entry name" value="P-loop_NTPase"/>
</dbReference>
<dbReference type="Gene3D" id="3.40.50.300">
    <property type="entry name" value="P-loop containing nucleotide triphosphate hydrolases"/>
    <property type="match status" value="1"/>
</dbReference>
<dbReference type="AlphaFoldDB" id="A0A195BVG4"/>
<dbReference type="InterPro" id="IPR031314">
    <property type="entry name" value="DNK_dom"/>
</dbReference>
<dbReference type="PANTHER" id="PTHR10513">
    <property type="entry name" value="DEOXYNUCLEOSIDE KINASE"/>
    <property type="match status" value="1"/>
</dbReference>
<organism evidence="2 3">
    <name type="scientific">Atta colombica</name>
    <dbReference type="NCBI Taxonomy" id="520822"/>
    <lineage>
        <taxon>Eukaryota</taxon>
        <taxon>Metazoa</taxon>
        <taxon>Ecdysozoa</taxon>
        <taxon>Arthropoda</taxon>
        <taxon>Hexapoda</taxon>
        <taxon>Insecta</taxon>
        <taxon>Pterygota</taxon>
        <taxon>Neoptera</taxon>
        <taxon>Endopterygota</taxon>
        <taxon>Hymenoptera</taxon>
        <taxon>Apocrita</taxon>
        <taxon>Aculeata</taxon>
        <taxon>Formicoidea</taxon>
        <taxon>Formicidae</taxon>
        <taxon>Myrmicinae</taxon>
        <taxon>Atta</taxon>
    </lineage>
</organism>
<dbReference type="InterPro" id="IPR050566">
    <property type="entry name" value="Deoxyribonucleoside_kinase"/>
</dbReference>
<name>A0A195BVG4_9HYME</name>
<dbReference type="SUPFAM" id="SSF52540">
    <property type="entry name" value="P-loop containing nucleoside triphosphate hydrolases"/>
    <property type="match status" value="1"/>
</dbReference>
<proteinExistence type="predicted"/>
<dbReference type="GO" id="GO:0019136">
    <property type="term" value="F:deoxynucleoside kinase activity"/>
    <property type="evidence" value="ECO:0007669"/>
    <property type="project" value="TreeGrafter"/>
</dbReference>
<dbReference type="GO" id="GO:0005739">
    <property type="term" value="C:mitochondrion"/>
    <property type="evidence" value="ECO:0007669"/>
    <property type="project" value="TreeGrafter"/>
</dbReference>
<evidence type="ECO:0000259" key="1">
    <source>
        <dbReference type="Pfam" id="PF01712"/>
    </source>
</evidence>
<evidence type="ECO:0000313" key="2">
    <source>
        <dbReference type="EMBL" id="KYM91458.1"/>
    </source>
</evidence>
<evidence type="ECO:0000313" key="3">
    <source>
        <dbReference type="Proteomes" id="UP000078540"/>
    </source>
</evidence>
<dbReference type="STRING" id="520822.A0A195BVG4"/>
<reference evidence="2 3" key="1">
    <citation type="submission" date="2015-09" db="EMBL/GenBank/DDBJ databases">
        <title>Atta colombica WGS genome.</title>
        <authorList>
            <person name="Nygaard S."/>
            <person name="Hu H."/>
            <person name="Boomsma J."/>
            <person name="Zhang G."/>
        </authorList>
    </citation>
    <scope>NUCLEOTIDE SEQUENCE [LARGE SCALE GENOMIC DNA]</scope>
    <source>
        <strain evidence="2">Treedump-2</strain>
        <tissue evidence="2">Whole body</tissue>
    </source>
</reference>
<dbReference type="PANTHER" id="PTHR10513:SF24">
    <property type="entry name" value="THYMIDINE KINASE 2, MITOCHONDRIAL"/>
    <property type="match status" value="1"/>
</dbReference>
<feature type="domain" description="Deoxynucleoside kinase" evidence="1">
    <location>
        <begin position="15"/>
        <end position="162"/>
    </location>
</feature>
<keyword evidence="2" id="KW-0808">Transferase</keyword>
<gene>
    <name evidence="2" type="ORF">ALC53_01526</name>
</gene>
<accession>A0A195BVG4</accession>
<dbReference type="Pfam" id="PF01712">
    <property type="entry name" value="dNK"/>
    <property type="match status" value="1"/>
</dbReference>
<protein>
    <submittedName>
        <fullName evidence="2">Deoxynucleoside kinase</fullName>
    </submittedName>
</protein>
<keyword evidence="2" id="KW-0418">Kinase</keyword>
<sequence>MEMLSTKLYNNPFTICIEGNIGSGKTTFLNHFQNFNNATILQEPVDLWRDVAGVNLLVNKLQITLSRRYLHYNLEDISWIKLSRSEDFFYKDPVHYAFLFQSYVQLTRLQLHTMATPSPYKVMERSVFSARCFLENMKRTHMIQNVEAIVLEDWYNWCMENTNIRADLITSQMKFRERYANQTASIRRFDVAAATLSRSANLLGAGLGRATSLLRDPPTVLAADSKEAKAARNLQVQRKHDVHERAAEEWREKRRRRDPLKIEMRMKKRNGTVEFSGASRRKFEKLFYVPSIRNHADAFKAAVWDTNRRCHDASNAILQLLQEESTVSELRDIALKLDGVSSFTQRYDTPETFPFYATFFLTAVIQAVKEEREVAEINCLSAVCLESRARKAPVSTQPVCPSSDSNIVSADRRSLEGPARNYCATLPSSEKRQDTVEGMVANRQMSATKRGNSETDINANVIIASHEGEKKAKKKPRRNREDECTEKGSFYSFLESITLLVLLAGVYSRTNRKRVYQVANRASTRVLVYQFMRFEFNQRTRLTGGTRKFWDIRCKNFSEASRLYRRNVPYMRVMCPESPRPVMRVRSRCRLQLLELEEDPM</sequence>
<dbReference type="EMBL" id="KQ976407">
    <property type="protein sequence ID" value="KYM91458.1"/>
    <property type="molecule type" value="Genomic_DNA"/>
</dbReference>
<keyword evidence="3" id="KW-1185">Reference proteome</keyword>